<reference evidence="1 2" key="2">
    <citation type="journal article" date="2017" name="Front. Plant Sci.">
        <title>Gene Classification and Mining of Molecular Markers Useful in Red Clover (Trifolium pratense) Breeding.</title>
        <authorList>
            <person name="Istvanek J."/>
            <person name="Dluhosova J."/>
            <person name="Dluhos P."/>
            <person name="Patkova L."/>
            <person name="Nedelnik J."/>
            <person name="Repkova J."/>
        </authorList>
    </citation>
    <scope>NUCLEOTIDE SEQUENCE [LARGE SCALE GENOMIC DNA]</scope>
    <source>
        <strain evidence="2">cv. Tatra</strain>
        <tissue evidence="1">Young leaves</tissue>
    </source>
</reference>
<gene>
    <name evidence="1" type="ORF">L195_g022195</name>
</gene>
<dbReference type="AlphaFoldDB" id="A0A2K3N7A2"/>
<sequence>MSGTFSSFVLGLPIFAFAKLMCFRELYVGDLLLVCPWNESKVYVGDLLPVIVLRTLAENEFVETLSRGPFPRFTVEKAFGRGQRPRPNVFNMSDTEEMLEGQVSSKHRLLDTIMDPALDWVAPEPRGIASTLTPGDPMLYTIVEDNVAGPVLH</sequence>
<dbReference type="Proteomes" id="UP000236291">
    <property type="component" value="Unassembled WGS sequence"/>
</dbReference>
<dbReference type="EMBL" id="ASHM01017208">
    <property type="protein sequence ID" value="PNX98937.1"/>
    <property type="molecule type" value="Genomic_DNA"/>
</dbReference>
<reference evidence="1 2" key="1">
    <citation type="journal article" date="2014" name="Am. J. Bot.">
        <title>Genome assembly and annotation for red clover (Trifolium pratense; Fabaceae).</title>
        <authorList>
            <person name="Istvanek J."/>
            <person name="Jaros M."/>
            <person name="Krenek A."/>
            <person name="Repkova J."/>
        </authorList>
    </citation>
    <scope>NUCLEOTIDE SEQUENCE [LARGE SCALE GENOMIC DNA]</scope>
    <source>
        <strain evidence="2">cv. Tatra</strain>
        <tissue evidence="1">Young leaves</tissue>
    </source>
</reference>
<evidence type="ECO:0000313" key="2">
    <source>
        <dbReference type="Proteomes" id="UP000236291"/>
    </source>
</evidence>
<accession>A0A2K3N7A2</accession>
<organism evidence="1 2">
    <name type="scientific">Trifolium pratense</name>
    <name type="common">Red clover</name>
    <dbReference type="NCBI Taxonomy" id="57577"/>
    <lineage>
        <taxon>Eukaryota</taxon>
        <taxon>Viridiplantae</taxon>
        <taxon>Streptophyta</taxon>
        <taxon>Embryophyta</taxon>
        <taxon>Tracheophyta</taxon>
        <taxon>Spermatophyta</taxon>
        <taxon>Magnoliopsida</taxon>
        <taxon>eudicotyledons</taxon>
        <taxon>Gunneridae</taxon>
        <taxon>Pentapetalae</taxon>
        <taxon>rosids</taxon>
        <taxon>fabids</taxon>
        <taxon>Fabales</taxon>
        <taxon>Fabaceae</taxon>
        <taxon>Papilionoideae</taxon>
        <taxon>50 kb inversion clade</taxon>
        <taxon>NPAAA clade</taxon>
        <taxon>Hologalegina</taxon>
        <taxon>IRL clade</taxon>
        <taxon>Trifolieae</taxon>
        <taxon>Trifolium</taxon>
    </lineage>
</organism>
<proteinExistence type="predicted"/>
<protein>
    <submittedName>
        <fullName evidence="1">Uncharacterized protein</fullName>
    </submittedName>
</protein>
<name>A0A2K3N7A2_TRIPR</name>
<evidence type="ECO:0000313" key="1">
    <source>
        <dbReference type="EMBL" id="PNX98937.1"/>
    </source>
</evidence>
<comment type="caution">
    <text evidence="1">The sequence shown here is derived from an EMBL/GenBank/DDBJ whole genome shotgun (WGS) entry which is preliminary data.</text>
</comment>